<dbReference type="Pfam" id="PF01890">
    <property type="entry name" value="CbiG_C"/>
    <property type="match status" value="1"/>
</dbReference>
<dbReference type="Gene3D" id="3.30.420.180">
    <property type="entry name" value="CobE/GbiG C-terminal domain"/>
    <property type="match status" value="1"/>
</dbReference>
<dbReference type="AlphaFoldDB" id="A0A2T3FU46"/>
<dbReference type="GO" id="GO:0009236">
    <property type="term" value="P:cobalamin biosynthetic process"/>
    <property type="evidence" value="ECO:0007669"/>
    <property type="project" value="InterPro"/>
</dbReference>
<dbReference type="InterPro" id="IPR002750">
    <property type="entry name" value="CobE/GbiG_C"/>
</dbReference>
<feature type="domain" description="CobE/GbiG C-terminal" evidence="2">
    <location>
        <begin position="297"/>
        <end position="429"/>
    </location>
</feature>
<feature type="domain" description="Cobalamin synthesis G N-terminal" evidence="3">
    <location>
        <begin position="56"/>
        <end position="136"/>
    </location>
</feature>
<proteinExistence type="predicted"/>
<dbReference type="Gene3D" id="3.40.50.11220">
    <property type="match status" value="1"/>
</dbReference>
<evidence type="ECO:0000313" key="5">
    <source>
        <dbReference type="Proteomes" id="UP000241048"/>
    </source>
</evidence>
<organism evidence="4 5">
    <name type="scientific">Clostridium fessum</name>
    <dbReference type="NCBI Taxonomy" id="2126740"/>
    <lineage>
        <taxon>Bacteria</taxon>
        <taxon>Bacillati</taxon>
        <taxon>Bacillota</taxon>
        <taxon>Clostridia</taxon>
        <taxon>Eubacteriales</taxon>
        <taxon>Clostridiaceae</taxon>
        <taxon>Clostridium</taxon>
    </lineage>
</organism>
<dbReference type="EMBL" id="PYLO01000001">
    <property type="protein sequence ID" value="PST38802.1"/>
    <property type="molecule type" value="Genomic_DNA"/>
</dbReference>
<protein>
    <recommendedName>
        <fullName evidence="6">Cobalamin biosynthesis protein CbiG</fullName>
    </recommendedName>
</protein>
<reference evidence="4 5" key="1">
    <citation type="submission" date="2018-03" db="EMBL/GenBank/DDBJ databases">
        <title>Lachnoclostridium SNUG30386 gen.nov., sp.nov., isolated from human faeces.</title>
        <authorList>
            <person name="Seo B."/>
            <person name="Jeon K."/>
            <person name="Ko G."/>
        </authorList>
    </citation>
    <scope>NUCLEOTIDE SEQUENCE [LARGE SCALE GENOMIC DNA]</scope>
    <source>
        <strain evidence="4 5">SNUG30386</strain>
    </source>
</reference>
<dbReference type="SUPFAM" id="SSF159672">
    <property type="entry name" value="CbiG N-terminal domain-like"/>
    <property type="match status" value="1"/>
</dbReference>
<dbReference type="PANTHER" id="PTHR37477">
    <property type="entry name" value="COBALT-PRECORRIN-5A HYDROLASE"/>
    <property type="match status" value="1"/>
</dbReference>
<dbReference type="Pfam" id="PF11760">
    <property type="entry name" value="CbiG_N"/>
    <property type="match status" value="1"/>
</dbReference>
<dbReference type="SUPFAM" id="SSF159664">
    <property type="entry name" value="CobE/GbiG C-terminal domain-like"/>
    <property type="match status" value="1"/>
</dbReference>
<dbReference type="Proteomes" id="UP000241048">
    <property type="component" value="Unassembled WGS sequence"/>
</dbReference>
<evidence type="ECO:0008006" key="6">
    <source>
        <dbReference type="Google" id="ProtNLM"/>
    </source>
</evidence>
<dbReference type="GeneID" id="79839763"/>
<dbReference type="InterPro" id="IPR052553">
    <property type="entry name" value="CbiG_hydrolase"/>
</dbReference>
<gene>
    <name evidence="4" type="ORF">C7U56_02325</name>
</gene>
<evidence type="ECO:0000313" key="4">
    <source>
        <dbReference type="EMBL" id="PST38802.1"/>
    </source>
</evidence>
<dbReference type="PANTHER" id="PTHR37477:SF1">
    <property type="entry name" value="COBALT-PRECORRIN-5A HYDROLASE"/>
    <property type="match status" value="1"/>
</dbReference>
<dbReference type="InterPro" id="IPR038029">
    <property type="entry name" value="GbiG_N_sf"/>
</dbReference>
<evidence type="ECO:0000256" key="1">
    <source>
        <dbReference type="SAM" id="MobiDB-lite"/>
    </source>
</evidence>
<dbReference type="RefSeq" id="WP_106999979.1">
    <property type="nucleotide sequence ID" value="NZ_DBFCBK010000007.1"/>
</dbReference>
<evidence type="ECO:0000259" key="2">
    <source>
        <dbReference type="Pfam" id="PF01890"/>
    </source>
</evidence>
<accession>A0A2T3FU46</accession>
<name>A0A2T3FU46_9CLOT</name>
<sequence>MEQLKLRVRNGICICFTAQGKETATRLLEKLSQQMEEAFDFLDYTGSEHSKPLKQVVKEAFQEKEAILFVGAAGIAVRLIAPWVQDKLKDPAVLVIDEQGRYAIPILSGHVGGCNELAEAAAQILGAEPVITTATDLRQAFAVDVFAAENELVISDRELAKQISAAELRGEKIGFFSDYPVDGIVPAEITPGVWQKENIYVTLKQGGCPKNAPASLVRRDMVIGLQEKKEQRDAVKAAAVVAVETGDSAKAAEIDMSVGKSDIGSPGQKSEQKKEQSYESENESGTPELLRLYPRTVVLGMGCRRDSSLNAVREMARVALSRAMIDKSAVRAIATVDRKKNEMAFLALAKEWDVELWSFTPEELESAGTKFAESPFVRKTVGVGNVCERAAVMGVRRIYREREMDEKNLPAIDLRVQKMAFNGVTAAVAVPASEQVRRQQWKKKNYT</sequence>
<evidence type="ECO:0000259" key="3">
    <source>
        <dbReference type="Pfam" id="PF11760"/>
    </source>
</evidence>
<comment type="caution">
    <text evidence="4">The sequence shown here is derived from an EMBL/GenBank/DDBJ whole genome shotgun (WGS) entry which is preliminary data.</text>
</comment>
<dbReference type="InterPro" id="IPR021744">
    <property type="entry name" value="CbiG_N"/>
</dbReference>
<keyword evidence="5" id="KW-1185">Reference proteome</keyword>
<dbReference type="InterPro" id="IPR036518">
    <property type="entry name" value="CobE/GbiG_C_sf"/>
</dbReference>
<feature type="region of interest" description="Disordered" evidence="1">
    <location>
        <begin position="254"/>
        <end position="286"/>
    </location>
</feature>